<evidence type="ECO:0008006" key="3">
    <source>
        <dbReference type="Google" id="ProtNLM"/>
    </source>
</evidence>
<accession>D6STX7</accession>
<dbReference type="AlphaFoldDB" id="D6STX7"/>
<protein>
    <recommendedName>
        <fullName evidence="3">Addiction module component, TIGR02574 family</fullName>
    </recommendedName>
</protein>
<reference evidence="1" key="1">
    <citation type="submission" date="2010-05" db="EMBL/GenBank/DDBJ databases">
        <title>The draft genome of Desulfonatronospira thiodismutans ASO3-1.</title>
        <authorList>
            <consortium name="US DOE Joint Genome Institute (JGI-PGF)"/>
            <person name="Lucas S."/>
            <person name="Copeland A."/>
            <person name="Lapidus A."/>
            <person name="Cheng J.-F."/>
            <person name="Bruce D."/>
            <person name="Goodwin L."/>
            <person name="Pitluck S."/>
            <person name="Chertkov O."/>
            <person name="Brettin T."/>
            <person name="Detter J.C."/>
            <person name="Han C."/>
            <person name="Land M.L."/>
            <person name="Hauser L."/>
            <person name="Kyrpides N."/>
            <person name="Mikhailova N."/>
            <person name="Muyzer G."/>
            <person name="Woyke T."/>
        </authorList>
    </citation>
    <scope>NUCLEOTIDE SEQUENCE [LARGE SCALE GENOMIC DNA]</scope>
    <source>
        <strain evidence="1">ASO3-1</strain>
    </source>
</reference>
<gene>
    <name evidence="1" type="ORF">Dthio_PD1485</name>
</gene>
<organism evidence="1 2">
    <name type="scientific">Desulfonatronospira thiodismutans ASO3-1</name>
    <dbReference type="NCBI Taxonomy" id="555779"/>
    <lineage>
        <taxon>Bacteria</taxon>
        <taxon>Pseudomonadati</taxon>
        <taxon>Thermodesulfobacteriota</taxon>
        <taxon>Desulfovibrionia</taxon>
        <taxon>Desulfovibrionales</taxon>
        <taxon>Desulfonatronovibrionaceae</taxon>
        <taxon>Desulfonatronospira</taxon>
    </lineage>
</organism>
<sequence>MKVAELASEALQLDPHDRALLAEAIWESLEDPFVSGRELSDVESIHLAIRRDEEIERGEVKPLSHSELMSRLHRNEG</sequence>
<dbReference type="Proteomes" id="UP000005496">
    <property type="component" value="Unassembled WGS sequence"/>
</dbReference>
<comment type="caution">
    <text evidence="1">The sequence shown here is derived from an EMBL/GenBank/DDBJ whole genome shotgun (WGS) entry which is preliminary data.</text>
</comment>
<dbReference type="InterPro" id="IPR013406">
    <property type="entry name" value="CHP02574_addiction_mod"/>
</dbReference>
<dbReference type="EMBL" id="ACJN02000003">
    <property type="protein sequence ID" value="EFI34143.1"/>
    <property type="molecule type" value="Genomic_DNA"/>
</dbReference>
<dbReference type="eggNOG" id="ENOG5033I4Y">
    <property type="taxonomic scope" value="Bacteria"/>
</dbReference>
<dbReference type="OrthoDB" id="5519602at2"/>
<dbReference type="RefSeq" id="WP_008871492.1">
    <property type="nucleotide sequence ID" value="NZ_ACJN02000003.1"/>
</dbReference>
<name>D6STX7_9BACT</name>
<proteinExistence type="predicted"/>
<keyword evidence="2" id="KW-1185">Reference proteome</keyword>
<evidence type="ECO:0000313" key="1">
    <source>
        <dbReference type="EMBL" id="EFI34143.1"/>
    </source>
</evidence>
<dbReference type="Pfam" id="PF09720">
    <property type="entry name" value="Unstab_antitox"/>
    <property type="match status" value="1"/>
</dbReference>
<evidence type="ECO:0000313" key="2">
    <source>
        <dbReference type="Proteomes" id="UP000005496"/>
    </source>
</evidence>